<dbReference type="OrthoDB" id="9808328at2"/>
<dbReference type="InterPro" id="IPR036640">
    <property type="entry name" value="ABC1_TM_sf"/>
</dbReference>
<proteinExistence type="predicted"/>
<gene>
    <name evidence="10" type="ORF">GGR93_000711</name>
</gene>
<feature type="transmembrane region" description="Helical" evidence="7">
    <location>
        <begin position="161"/>
        <end position="180"/>
    </location>
</feature>
<dbReference type="PANTHER" id="PTHR43394">
    <property type="entry name" value="ATP-DEPENDENT PERMEASE MDL1, MITOCHONDRIAL"/>
    <property type="match status" value="1"/>
</dbReference>
<evidence type="ECO:0000313" key="11">
    <source>
        <dbReference type="Proteomes" id="UP000565745"/>
    </source>
</evidence>
<feature type="transmembrane region" description="Helical" evidence="7">
    <location>
        <begin position="130"/>
        <end position="155"/>
    </location>
</feature>
<feature type="domain" description="ABC transporter" evidence="8">
    <location>
        <begin position="333"/>
        <end position="569"/>
    </location>
</feature>
<dbReference type="PROSITE" id="PS50929">
    <property type="entry name" value="ABC_TM1F"/>
    <property type="match status" value="1"/>
</dbReference>
<comment type="subcellular location">
    <subcellularLocation>
        <location evidence="1">Cell membrane</location>
        <topology evidence="1">Multi-pass membrane protein</topology>
    </subcellularLocation>
</comment>
<keyword evidence="4 10" id="KW-0067">ATP-binding</keyword>
<dbReference type="Pfam" id="PF00664">
    <property type="entry name" value="ABC_membrane"/>
    <property type="match status" value="1"/>
</dbReference>
<evidence type="ECO:0000256" key="3">
    <source>
        <dbReference type="ARBA" id="ARBA00022741"/>
    </source>
</evidence>
<dbReference type="InterPro" id="IPR027417">
    <property type="entry name" value="P-loop_NTPase"/>
</dbReference>
<name>A0A7W6M5P4_9RHOB</name>
<dbReference type="Gene3D" id="1.20.1560.10">
    <property type="entry name" value="ABC transporter type 1, transmembrane domain"/>
    <property type="match status" value="1"/>
</dbReference>
<evidence type="ECO:0000256" key="2">
    <source>
        <dbReference type="ARBA" id="ARBA00022692"/>
    </source>
</evidence>
<comment type="caution">
    <text evidence="10">The sequence shown here is derived from an EMBL/GenBank/DDBJ whole genome shotgun (WGS) entry which is preliminary data.</text>
</comment>
<dbReference type="GO" id="GO:0030253">
    <property type="term" value="P:protein secretion by the type I secretion system"/>
    <property type="evidence" value="ECO:0007669"/>
    <property type="project" value="InterPro"/>
</dbReference>
<dbReference type="Pfam" id="PF00005">
    <property type="entry name" value="ABC_tran"/>
    <property type="match status" value="1"/>
</dbReference>
<feature type="transmembrane region" description="Helical" evidence="7">
    <location>
        <begin position="61"/>
        <end position="81"/>
    </location>
</feature>
<dbReference type="Proteomes" id="UP000565745">
    <property type="component" value="Unassembled WGS sequence"/>
</dbReference>
<evidence type="ECO:0000313" key="10">
    <source>
        <dbReference type="EMBL" id="MBB4172950.1"/>
    </source>
</evidence>
<evidence type="ECO:0000259" key="8">
    <source>
        <dbReference type="PROSITE" id="PS50893"/>
    </source>
</evidence>
<dbReference type="GO" id="GO:0030256">
    <property type="term" value="C:type I protein secretion system complex"/>
    <property type="evidence" value="ECO:0007669"/>
    <property type="project" value="InterPro"/>
</dbReference>
<dbReference type="InterPro" id="IPR003593">
    <property type="entry name" value="AAA+_ATPase"/>
</dbReference>
<dbReference type="AlphaFoldDB" id="A0A7W6M5P4"/>
<dbReference type="PROSITE" id="PS50893">
    <property type="entry name" value="ABC_TRANSPORTER_2"/>
    <property type="match status" value="1"/>
</dbReference>
<evidence type="ECO:0000256" key="5">
    <source>
        <dbReference type="ARBA" id="ARBA00022989"/>
    </source>
</evidence>
<evidence type="ECO:0000256" key="6">
    <source>
        <dbReference type="ARBA" id="ARBA00023136"/>
    </source>
</evidence>
<sequence>MSVKYKARGRRELREVRKQSRLLYWTAGGFSLFANLLMLTGPMYMLQVYDRVLSSGSVETLVALSLLLVFLYSIMVVLDFARSRIMSVAASRFWAAFHERVFHSVARKAAVLPDQYTTSGLNDLEQIRRLIAAPIVTAVFDLPWTPLFFTVIFVFHPLLGGIALGGAALLIALTLANQLLSKRSQSAANRHGQMARTASDQFRVDAETLRAMGMRVAAFKLWNEAQSRALQSETAVSNIGAGFSTFGKTARLLLQSVMLGVGAWLVLNGQMTAGGMMAGSILLGRALAPVETILNQWQIAQQGVHSWQNLAYLLGEVPPEAPRTDLPAPEARLVVQSLTVVPPGDRIATLKGLSFNVEPGQAVGVIGPSGAGKSSLARALVGVWPAAGGSVRLGGAALDQYDSEVLGQHIGYLPQKVQLFDGTIAQNIARLALQPDAEKVVEAAAMAGAHEMILSLPKGYDTPVHAGQLRLSGGQVQRVGLARALFHDPALVVLDEPNSNLDNDGSEALNQAIRHMKARGRSVLIMAHRPAAIAECEMLLVLSNGTRMAFGPKQEVMAGMLKNAGALQQVPAVAGGMR</sequence>
<keyword evidence="6 7" id="KW-0472">Membrane</keyword>
<keyword evidence="5 7" id="KW-1133">Transmembrane helix</keyword>
<dbReference type="GO" id="GO:0005524">
    <property type="term" value="F:ATP binding"/>
    <property type="evidence" value="ECO:0007669"/>
    <property type="project" value="UniProtKB-KW"/>
</dbReference>
<dbReference type="RefSeq" id="WP_025054968.1">
    <property type="nucleotide sequence ID" value="NZ_JACIFU010000001.1"/>
</dbReference>
<keyword evidence="2 7" id="KW-0812">Transmembrane</keyword>
<accession>A0A7W6M5P4</accession>
<dbReference type="NCBIfam" id="TIGR01842">
    <property type="entry name" value="type_I_sec_PrtD"/>
    <property type="match status" value="1"/>
</dbReference>
<feature type="transmembrane region" description="Helical" evidence="7">
    <location>
        <begin position="21"/>
        <end position="41"/>
    </location>
</feature>
<organism evidence="10 11">
    <name type="scientific">Sulfitobacter noctilucicola</name>
    <dbReference type="NCBI Taxonomy" id="1342301"/>
    <lineage>
        <taxon>Bacteria</taxon>
        <taxon>Pseudomonadati</taxon>
        <taxon>Pseudomonadota</taxon>
        <taxon>Alphaproteobacteria</taxon>
        <taxon>Rhodobacterales</taxon>
        <taxon>Roseobacteraceae</taxon>
        <taxon>Sulfitobacter</taxon>
    </lineage>
</organism>
<dbReference type="SMART" id="SM00382">
    <property type="entry name" value="AAA"/>
    <property type="match status" value="1"/>
</dbReference>
<dbReference type="GO" id="GO:0005886">
    <property type="term" value="C:plasma membrane"/>
    <property type="evidence" value="ECO:0007669"/>
    <property type="project" value="UniProtKB-SubCell"/>
</dbReference>
<dbReference type="InterPro" id="IPR011527">
    <property type="entry name" value="ABC1_TM_dom"/>
</dbReference>
<keyword evidence="3" id="KW-0547">Nucleotide-binding</keyword>
<dbReference type="InterPro" id="IPR010128">
    <property type="entry name" value="ATPase_T1SS_PrtD-like"/>
</dbReference>
<protein>
    <submittedName>
        <fullName evidence="10">ATP-binding cassette subfamily C protein</fullName>
    </submittedName>
</protein>
<dbReference type="InterPro" id="IPR003439">
    <property type="entry name" value="ABC_transporter-like_ATP-bd"/>
</dbReference>
<evidence type="ECO:0000256" key="7">
    <source>
        <dbReference type="SAM" id="Phobius"/>
    </source>
</evidence>
<evidence type="ECO:0000256" key="4">
    <source>
        <dbReference type="ARBA" id="ARBA00022840"/>
    </source>
</evidence>
<dbReference type="Gene3D" id="3.40.50.300">
    <property type="entry name" value="P-loop containing nucleotide triphosphate hydrolases"/>
    <property type="match status" value="1"/>
</dbReference>
<dbReference type="InterPro" id="IPR039421">
    <property type="entry name" value="Type_1_exporter"/>
</dbReference>
<dbReference type="PANTHER" id="PTHR43394:SF1">
    <property type="entry name" value="ATP-BINDING CASSETTE SUB-FAMILY B MEMBER 10, MITOCHONDRIAL"/>
    <property type="match status" value="1"/>
</dbReference>
<evidence type="ECO:0000259" key="9">
    <source>
        <dbReference type="PROSITE" id="PS50929"/>
    </source>
</evidence>
<feature type="domain" description="ABC transmembrane type-1" evidence="9">
    <location>
        <begin position="25"/>
        <end position="302"/>
    </location>
</feature>
<keyword evidence="11" id="KW-1185">Reference proteome</keyword>
<evidence type="ECO:0000256" key="1">
    <source>
        <dbReference type="ARBA" id="ARBA00004651"/>
    </source>
</evidence>
<dbReference type="GO" id="GO:0015421">
    <property type="term" value="F:ABC-type oligopeptide transporter activity"/>
    <property type="evidence" value="ECO:0007669"/>
    <property type="project" value="TreeGrafter"/>
</dbReference>
<dbReference type="SUPFAM" id="SSF52540">
    <property type="entry name" value="P-loop containing nucleoside triphosphate hydrolases"/>
    <property type="match status" value="1"/>
</dbReference>
<dbReference type="EMBL" id="JACIFU010000001">
    <property type="protein sequence ID" value="MBB4172950.1"/>
    <property type="molecule type" value="Genomic_DNA"/>
</dbReference>
<dbReference type="GO" id="GO:0016887">
    <property type="term" value="F:ATP hydrolysis activity"/>
    <property type="evidence" value="ECO:0007669"/>
    <property type="project" value="InterPro"/>
</dbReference>
<reference evidence="10 11" key="1">
    <citation type="submission" date="2020-08" db="EMBL/GenBank/DDBJ databases">
        <title>Genomic Encyclopedia of Type Strains, Phase IV (KMG-IV): sequencing the most valuable type-strain genomes for metagenomic binning, comparative biology and taxonomic classification.</title>
        <authorList>
            <person name="Goeker M."/>
        </authorList>
    </citation>
    <scope>NUCLEOTIDE SEQUENCE [LARGE SCALE GENOMIC DNA]</scope>
    <source>
        <strain evidence="10 11">DSM 101015</strain>
    </source>
</reference>
<dbReference type="SUPFAM" id="SSF90123">
    <property type="entry name" value="ABC transporter transmembrane region"/>
    <property type="match status" value="1"/>
</dbReference>